<proteinExistence type="predicted"/>
<keyword evidence="1" id="KW-0812">Transmembrane</keyword>
<sequence>MGSGWCCDACTSSRTAYAWQPVGSHKAILLALSFHITSIIALVVTVVINVTSANAPDNDYGPGTGWIIMMPGVGVAVLWSSICILLCRFSYLSPVLVIASHAIIAPGLVAEGILTILFYEWHTIAWLPAVFMFLVAISSSVFAGYAVRAHRKRKVPQNKILETA</sequence>
<dbReference type="OrthoDB" id="5296560at2759"/>
<gene>
    <name evidence="2" type="ORF">DRE_04420</name>
</gene>
<keyword evidence="3" id="KW-1185">Reference proteome</keyword>
<reference evidence="2 3" key="1">
    <citation type="submission" date="2013-05" db="EMBL/GenBank/DDBJ databases">
        <title>Drechslerella stenobrocha genome reveals carnivorous origination and mechanical trapping mechanism of predatory fungi.</title>
        <authorList>
            <person name="Liu X."/>
            <person name="Zhang W."/>
            <person name="Liu K."/>
        </authorList>
    </citation>
    <scope>NUCLEOTIDE SEQUENCE [LARGE SCALE GENOMIC DNA]</scope>
    <source>
        <strain evidence="2 3">248</strain>
    </source>
</reference>
<evidence type="ECO:0000313" key="2">
    <source>
        <dbReference type="EMBL" id="EWC46249.1"/>
    </source>
</evidence>
<accession>W7HSL7</accession>
<keyword evidence="1" id="KW-0472">Membrane</keyword>
<name>W7HSL7_9PEZI</name>
<feature type="transmembrane region" description="Helical" evidence="1">
    <location>
        <begin position="94"/>
        <end position="119"/>
    </location>
</feature>
<dbReference type="Proteomes" id="UP000024837">
    <property type="component" value="Unassembled WGS sequence"/>
</dbReference>
<dbReference type="HOGENOM" id="CLU_1643642_0_0_1"/>
<evidence type="ECO:0000256" key="1">
    <source>
        <dbReference type="SAM" id="Phobius"/>
    </source>
</evidence>
<evidence type="ECO:0000313" key="3">
    <source>
        <dbReference type="Proteomes" id="UP000024837"/>
    </source>
</evidence>
<keyword evidence="1" id="KW-1133">Transmembrane helix</keyword>
<dbReference type="EMBL" id="KI966419">
    <property type="protein sequence ID" value="EWC46249.1"/>
    <property type="molecule type" value="Genomic_DNA"/>
</dbReference>
<protein>
    <submittedName>
        <fullName evidence="2">Uncharacterized protein</fullName>
    </submittedName>
</protein>
<dbReference type="AlphaFoldDB" id="W7HSL7"/>
<organism evidence="2 3">
    <name type="scientific">Drechslerella stenobrocha 248</name>
    <dbReference type="NCBI Taxonomy" id="1043628"/>
    <lineage>
        <taxon>Eukaryota</taxon>
        <taxon>Fungi</taxon>
        <taxon>Dikarya</taxon>
        <taxon>Ascomycota</taxon>
        <taxon>Pezizomycotina</taxon>
        <taxon>Orbiliomycetes</taxon>
        <taxon>Orbiliales</taxon>
        <taxon>Orbiliaceae</taxon>
        <taxon>Drechslerella</taxon>
    </lineage>
</organism>
<feature type="transmembrane region" description="Helical" evidence="1">
    <location>
        <begin position="68"/>
        <end position="87"/>
    </location>
</feature>
<feature type="transmembrane region" description="Helical" evidence="1">
    <location>
        <begin position="125"/>
        <end position="147"/>
    </location>
</feature>
<feature type="transmembrane region" description="Helical" evidence="1">
    <location>
        <begin position="27"/>
        <end position="48"/>
    </location>
</feature>